<proteinExistence type="predicted"/>
<dbReference type="Proteomes" id="UP001642464">
    <property type="component" value="Unassembled WGS sequence"/>
</dbReference>
<reference evidence="1 2" key="1">
    <citation type="submission" date="2024-02" db="EMBL/GenBank/DDBJ databases">
        <authorList>
            <person name="Chen Y."/>
            <person name="Shah S."/>
            <person name="Dougan E. K."/>
            <person name="Thang M."/>
            <person name="Chan C."/>
        </authorList>
    </citation>
    <scope>NUCLEOTIDE SEQUENCE [LARGE SCALE GENOMIC DNA]</scope>
</reference>
<evidence type="ECO:0000313" key="1">
    <source>
        <dbReference type="EMBL" id="CAK9092647.1"/>
    </source>
</evidence>
<name>A0ABP0R0J2_9DINO</name>
<dbReference type="EMBL" id="CAXAMM010040351">
    <property type="protein sequence ID" value="CAK9092647.1"/>
    <property type="molecule type" value="Genomic_DNA"/>
</dbReference>
<accession>A0ABP0R0J2</accession>
<protein>
    <submittedName>
        <fullName evidence="1">Uncharacterized protein</fullName>
    </submittedName>
</protein>
<organism evidence="1 2">
    <name type="scientific">Durusdinium trenchii</name>
    <dbReference type="NCBI Taxonomy" id="1381693"/>
    <lineage>
        <taxon>Eukaryota</taxon>
        <taxon>Sar</taxon>
        <taxon>Alveolata</taxon>
        <taxon>Dinophyceae</taxon>
        <taxon>Suessiales</taxon>
        <taxon>Symbiodiniaceae</taxon>
        <taxon>Durusdinium</taxon>
    </lineage>
</organism>
<gene>
    <name evidence="1" type="ORF">SCF082_LOCUS43600</name>
</gene>
<sequence>MDELLLSPDKAWKLNLVLQRLYLMGAPKVLMACIILLTANSKLDTFTESIEFIEVFSGDGWVSKCMKANGIATVSFDIRLGDPLPGKQDAMDLLSDAGLVLVSILNAKFDSFMALFGLVCSSYVTISKGSHYRCPSSPLGLESMDFVKHGNEFTAKTTLLILAVVAMGGSWMLEQPRSSLLTWHPRIRLLWRLLPKVYQAKWWAGMYGAPTWKRHIGWSSSPTIQCLDLGRLCKKYKDTIAKYGVKSTKQYKSKTGVKRFAGSKALKSTGSLGYSVIATNLFSLSVMFAP</sequence>
<comment type="caution">
    <text evidence="1">The sequence shown here is derived from an EMBL/GenBank/DDBJ whole genome shotgun (WGS) entry which is preliminary data.</text>
</comment>
<keyword evidence="2" id="KW-1185">Reference proteome</keyword>
<evidence type="ECO:0000313" key="2">
    <source>
        <dbReference type="Proteomes" id="UP001642464"/>
    </source>
</evidence>